<dbReference type="AlphaFoldDB" id="A0A061J5S9"/>
<comment type="caution">
    <text evidence="1">The sequence shown here is derived from an EMBL/GenBank/DDBJ whole genome shotgun (WGS) entry which is preliminary data.</text>
</comment>
<reference evidence="1 2" key="1">
    <citation type="submission" date="2013-07" db="EMBL/GenBank/DDBJ databases">
        <authorList>
            <person name="Stoco P.H."/>
            <person name="Wagner G."/>
            <person name="Gerber A."/>
            <person name="Zaha A."/>
            <person name="Thompson C."/>
            <person name="Bartholomeu D.C."/>
            <person name="Luckemeyer D.D."/>
            <person name="Bahia D."/>
            <person name="Loreto E."/>
            <person name="Prestes E.B."/>
            <person name="Lima F.M."/>
            <person name="Rodrigues-Luiz G."/>
            <person name="Vallejo G.A."/>
            <person name="Filho J.F."/>
            <person name="Monteiro K.M."/>
            <person name="Tyler K.M."/>
            <person name="de Almeida L.G."/>
            <person name="Ortiz M.F."/>
            <person name="Siervo M.A."/>
            <person name="de Moraes M.H."/>
            <person name="Cunha O.L."/>
            <person name="Mendonca-Neto R."/>
            <person name="Silva R."/>
            <person name="Teixeira S.M."/>
            <person name="Murta S.M."/>
            <person name="Sincero T.C."/>
            <person name="Mendes T.A."/>
            <person name="Urmenyi T.P."/>
            <person name="Silva V.G."/>
            <person name="da Rocha W.D."/>
            <person name="Andersson B."/>
            <person name="Romanha A.J."/>
            <person name="Steindel M."/>
            <person name="de Vasconcelos A.T."/>
            <person name="Grisard E.C."/>
        </authorList>
    </citation>
    <scope>NUCLEOTIDE SEQUENCE [LARGE SCALE GENOMIC DNA]</scope>
    <source>
        <strain evidence="1 2">SC58</strain>
    </source>
</reference>
<dbReference type="InterPro" id="IPR036322">
    <property type="entry name" value="WD40_repeat_dom_sf"/>
</dbReference>
<gene>
    <name evidence="1" type="ORF">TRSC58_03657</name>
</gene>
<dbReference type="Proteomes" id="UP000031737">
    <property type="component" value="Unassembled WGS sequence"/>
</dbReference>
<protein>
    <submittedName>
        <fullName evidence="1">Uncharacterized protein</fullName>
    </submittedName>
</protein>
<sequence>MEHLRKIRFWHPRAPVSSGATDAPKPDRPALVCHDETVDYAAYHLCVLDPILGNLLCVGDNVPVVVLTRGRRRVTLPVQKGVRWLDAHIFVGTSSFLLLSPERLLLFDFTRRHSPSALFPCGRNESLFACLHVPQGMTWGVVGCRGGSVMYWKLKEEADSLSLVWAALTTDLLTFCRPFLPTQRPSSSSLLLCGHVHSIDSNPTSSNSLVAVLSGVPGVCKWHLDENSLSGFYRLPHVTAGTSLQACRVTPGGTYIIATKSDLSTVFIWSDGGKKAKDRSVEVFWTLETGCRLLFLLAVVTRKALAMMTVRMHRAVYTLHAAPAPPRKRNLTKSVTCIFFFTRWGNWWSWCLMWREGSFTREKIFWHMWLHSIWSERQRGATKVLSP</sequence>
<dbReference type="SUPFAM" id="SSF50978">
    <property type="entry name" value="WD40 repeat-like"/>
    <property type="match status" value="1"/>
</dbReference>
<evidence type="ECO:0000313" key="2">
    <source>
        <dbReference type="Proteomes" id="UP000031737"/>
    </source>
</evidence>
<dbReference type="VEuPathDB" id="TriTrypDB:TRSC58_03657"/>
<dbReference type="InterPro" id="IPR057236">
    <property type="entry name" value="DUF7914"/>
</dbReference>
<organism evidence="1 2">
    <name type="scientific">Trypanosoma rangeli SC58</name>
    <dbReference type="NCBI Taxonomy" id="429131"/>
    <lineage>
        <taxon>Eukaryota</taxon>
        <taxon>Discoba</taxon>
        <taxon>Euglenozoa</taxon>
        <taxon>Kinetoplastea</taxon>
        <taxon>Metakinetoplastina</taxon>
        <taxon>Trypanosomatida</taxon>
        <taxon>Trypanosomatidae</taxon>
        <taxon>Trypanosoma</taxon>
        <taxon>Herpetosoma</taxon>
    </lineage>
</organism>
<dbReference type="EMBL" id="AUPL01003657">
    <property type="protein sequence ID" value="ESL08637.1"/>
    <property type="molecule type" value="Genomic_DNA"/>
</dbReference>
<dbReference type="OrthoDB" id="190375at2759"/>
<name>A0A061J5S9_TRYRA</name>
<accession>A0A061J5S9</accession>
<keyword evidence="2" id="KW-1185">Reference proteome</keyword>
<evidence type="ECO:0000313" key="1">
    <source>
        <dbReference type="EMBL" id="ESL08637.1"/>
    </source>
</evidence>
<dbReference type="Pfam" id="PF25501">
    <property type="entry name" value="DUF7914"/>
    <property type="match status" value="1"/>
</dbReference>
<proteinExistence type="predicted"/>